<dbReference type="Gene3D" id="3.90.930.1">
    <property type="match status" value="1"/>
</dbReference>
<evidence type="ECO:0000313" key="2">
    <source>
        <dbReference type="Proteomes" id="UP000006054"/>
    </source>
</evidence>
<dbReference type="Proteomes" id="UP000006054">
    <property type="component" value="Chromosome"/>
</dbReference>
<reference evidence="2" key="1">
    <citation type="submission" date="2012-06" db="EMBL/GenBank/DDBJ databases">
        <title>The complete genome of Flexibacter litoralis DSM 6794.</title>
        <authorList>
            <person name="Lucas S."/>
            <person name="Copeland A."/>
            <person name="Lapidus A."/>
            <person name="Glavina del Rio T."/>
            <person name="Dalin E."/>
            <person name="Tice H."/>
            <person name="Bruce D."/>
            <person name="Goodwin L."/>
            <person name="Pitluck S."/>
            <person name="Peters L."/>
            <person name="Ovchinnikova G."/>
            <person name="Lu M."/>
            <person name="Kyrpides N."/>
            <person name="Mavromatis K."/>
            <person name="Ivanova N."/>
            <person name="Brettin T."/>
            <person name="Detter J.C."/>
            <person name="Han C."/>
            <person name="Larimer F."/>
            <person name="Land M."/>
            <person name="Hauser L."/>
            <person name="Markowitz V."/>
            <person name="Cheng J.-F."/>
            <person name="Hugenholtz P."/>
            <person name="Woyke T."/>
            <person name="Wu D."/>
            <person name="Spring S."/>
            <person name="Lang E."/>
            <person name="Kopitz M."/>
            <person name="Brambilla E."/>
            <person name="Klenk H.-P."/>
            <person name="Eisen J.A."/>
        </authorList>
    </citation>
    <scope>NUCLEOTIDE SEQUENCE [LARGE SCALE GENOMIC DNA]</scope>
    <source>
        <strain evidence="2">ATCC 23117 / DSM 6794 / NBRC 15988 / NCIMB 1366 / Sio-4</strain>
    </source>
</reference>
<evidence type="ECO:0000313" key="1">
    <source>
        <dbReference type="EMBL" id="AFM03188.1"/>
    </source>
</evidence>
<keyword evidence="2" id="KW-1185">Reference proteome</keyword>
<dbReference type="OrthoDB" id="7342920at2"/>
<accession>I4AGV3</accession>
<sequence length="314" mass="36777">MKCNFPFFIVFFLSSYNFSLGQIDTTFITPKYVGTPVFDNDCGCYNDTTYQQVNDSMQIITYKDDTSKHVKKRFYKNGQLWIQNTKNSAYKETLFFHKNGKLAVKKEFENDELIGQVRKYDSLGRQVLPAFVSQKRVWNIWNQTDLKVYLLYEQTDISQLRSLDFREGVYGYGSICESITGKFIFKEGNETIIIKENGASLYEGTVYKCKKILETERIAANYDWEKRRNILSKEQTTYLTSFGKLVVDSKQPKCLDTGTNSVKIIQEDGKFLFFKDISNISFLEYDIDKDGKEELYIFSYETCMGYLKIYRITN</sequence>
<dbReference type="AlphaFoldDB" id="I4AGV3"/>
<organism evidence="1 2">
    <name type="scientific">Bernardetia litoralis (strain ATCC 23117 / DSM 6794 / NBRC 15988 / NCIMB 1366 / Fx l1 / Sio-4)</name>
    <name type="common">Flexibacter litoralis</name>
    <dbReference type="NCBI Taxonomy" id="880071"/>
    <lineage>
        <taxon>Bacteria</taxon>
        <taxon>Pseudomonadati</taxon>
        <taxon>Bacteroidota</taxon>
        <taxon>Cytophagia</taxon>
        <taxon>Cytophagales</taxon>
        <taxon>Bernardetiaceae</taxon>
        <taxon>Bernardetia</taxon>
    </lineage>
</organism>
<proteinExistence type="predicted"/>
<name>I4AGV3_BERLS</name>
<gene>
    <name evidence="1" type="ordered locus">Fleli_0728</name>
</gene>
<dbReference type="RefSeq" id="WP_014796647.1">
    <property type="nucleotide sequence ID" value="NC_018018.1"/>
</dbReference>
<protein>
    <recommendedName>
        <fullName evidence="3">MORN repeat protein</fullName>
    </recommendedName>
</protein>
<dbReference type="HOGENOM" id="CLU_884957_0_0_10"/>
<evidence type="ECO:0008006" key="3">
    <source>
        <dbReference type="Google" id="ProtNLM"/>
    </source>
</evidence>
<dbReference type="EMBL" id="CP003345">
    <property type="protein sequence ID" value="AFM03188.1"/>
    <property type="molecule type" value="Genomic_DNA"/>
</dbReference>
<dbReference type="KEGG" id="fli:Fleli_0728"/>